<protein>
    <submittedName>
        <fullName evidence="1">Uncharacterized protein</fullName>
    </submittedName>
</protein>
<dbReference type="EMBL" id="CAJIMS010000001">
    <property type="protein sequence ID" value="CAD7816661.1"/>
    <property type="molecule type" value="Genomic_DNA"/>
</dbReference>
<evidence type="ECO:0000313" key="1">
    <source>
        <dbReference type="EMBL" id="CAD7816661.1"/>
    </source>
</evidence>
<dbReference type="Proteomes" id="UP000662618">
    <property type="component" value="Unassembled WGS sequence"/>
</dbReference>
<name>A0A9N8MIN9_9FLAO</name>
<keyword evidence="2" id="KW-1185">Reference proteome</keyword>
<gene>
    <name evidence="1" type="ORF">CHRY9390_03214</name>
</gene>
<dbReference type="AlphaFoldDB" id="A0A9N8MIN9"/>
<proteinExistence type="predicted"/>
<organism evidence="1 2">
    <name type="scientific">Chryseobacterium aquaeductus</name>
    <dbReference type="NCBI Taxonomy" id="2675056"/>
    <lineage>
        <taxon>Bacteria</taxon>
        <taxon>Pseudomonadati</taxon>
        <taxon>Bacteroidota</taxon>
        <taxon>Flavobacteriia</taxon>
        <taxon>Flavobacteriales</taxon>
        <taxon>Weeksellaceae</taxon>
        <taxon>Chryseobacterium group</taxon>
        <taxon>Chryseobacterium</taxon>
    </lineage>
</organism>
<reference evidence="1" key="1">
    <citation type="submission" date="2020-12" db="EMBL/GenBank/DDBJ databases">
        <authorList>
            <person name="Rodrigo-Torres L."/>
            <person name="Arahal R. D."/>
            <person name="Lucena T."/>
        </authorList>
    </citation>
    <scope>NUCLEOTIDE SEQUENCE</scope>
    <source>
        <strain evidence="1">CECT 9390</strain>
    </source>
</reference>
<evidence type="ECO:0000313" key="2">
    <source>
        <dbReference type="Proteomes" id="UP000662618"/>
    </source>
</evidence>
<accession>A0A9N8MIN9</accession>
<comment type="caution">
    <text evidence="1">The sequence shown here is derived from an EMBL/GenBank/DDBJ whole genome shotgun (WGS) entry which is preliminary data.</text>
</comment>
<sequence>MILTKKITIQSITINQSIYRNFNFIFLRFENNVEKNDFLFIYKNKINKSEIKIHYK</sequence>